<dbReference type="CDD" id="cd00141">
    <property type="entry name" value="NT_POLXc"/>
    <property type="match status" value="1"/>
</dbReference>
<evidence type="ECO:0000313" key="26">
    <source>
        <dbReference type="EMBL" id="NOT34837.1"/>
    </source>
</evidence>
<evidence type="ECO:0000259" key="25">
    <source>
        <dbReference type="SMART" id="SM00483"/>
    </source>
</evidence>
<dbReference type="InterPro" id="IPR043519">
    <property type="entry name" value="NT_sf"/>
</dbReference>
<evidence type="ECO:0000256" key="13">
    <source>
        <dbReference type="ARBA" id="ARBA00022932"/>
    </source>
</evidence>
<dbReference type="GO" id="GO:0003677">
    <property type="term" value="F:DNA binding"/>
    <property type="evidence" value="ECO:0007669"/>
    <property type="project" value="InterPro"/>
</dbReference>
<gene>
    <name evidence="26" type="primary">polX</name>
    <name evidence="26" type="ORF">HOP12_11800</name>
</gene>
<keyword evidence="8" id="KW-0808">Transferase</keyword>
<dbReference type="SMART" id="SM00278">
    <property type="entry name" value="HhH1"/>
    <property type="match status" value="3"/>
</dbReference>
<keyword evidence="13" id="KW-0239">DNA-directed DNA polymerase</keyword>
<dbReference type="SMART" id="SM00483">
    <property type="entry name" value="POLXc"/>
    <property type="match status" value="1"/>
</dbReference>
<dbReference type="InterPro" id="IPR004013">
    <property type="entry name" value="PHP_dom"/>
</dbReference>
<dbReference type="PANTHER" id="PTHR36928">
    <property type="entry name" value="PHOSPHATASE YCDX-RELATED"/>
    <property type="match status" value="1"/>
</dbReference>
<evidence type="ECO:0000256" key="1">
    <source>
        <dbReference type="ARBA" id="ARBA00001946"/>
    </source>
</evidence>
<dbReference type="Gene3D" id="3.30.210.10">
    <property type="entry name" value="DNA polymerase, thumb domain"/>
    <property type="match status" value="1"/>
</dbReference>
<evidence type="ECO:0000256" key="19">
    <source>
        <dbReference type="ARBA" id="ARBA00044678"/>
    </source>
</evidence>
<dbReference type="GO" id="GO:0005829">
    <property type="term" value="C:cytosol"/>
    <property type="evidence" value="ECO:0007669"/>
    <property type="project" value="TreeGrafter"/>
</dbReference>
<dbReference type="GO" id="GO:0006281">
    <property type="term" value="P:DNA repair"/>
    <property type="evidence" value="ECO:0007669"/>
    <property type="project" value="UniProtKB-KW"/>
</dbReference>
<dbReference type="InterPro" id="IPR037160">
    <property type="entry name" value="DNA_Pol_thumb_sf"/>
</dbReference>
<dbReference type="InterPro" id="IPR010996">
    <property type="entry name" value="HHH_MUS81"/>
</dbReference>
<dbReference type="SUPFAM" id="SSF47802">
    <property type="entry name" value="DNA polymerase beta, N-terminal domain-like"/>
    <property type="match status" value="1"/>
</dbReference>
<name>A0A849SPL7_UNCEI</name>
<comment type="catalytic activity">
    <reaction evidence="21">
        <text>DNA(n) + a 2'-deoxyribonucleoside 5'-triphosphate = DNA(n+1) + diphosphate</text>
        <dbReference type="Rhea" id="RHEA:22508"/>
        <dbReference type="Rhea" id="RHEA-COMP:17339"/>
        <dbReference type="Rhea" id="RHEA-COMP:17340"/>
        <dbReference type="ChEBI" id="CHEBI:33019"/>
        <dbReference type="ChEBI" id="CHEBI:61560"/>
        <dbReference type="ChEBI" id="CHEBI:173112"/>
        <dbReference type="EC" id="2.7.7.7"/>
    </reaction>
</comment>
<proteinExistence type="predicted"/>
<keyword evidence="26" id="KW-0378">Hydrolase</keyword>
<evidence type="ECO:0000313" key="27">
    <source>
        <dbReference type="Proteomes" id="UP000580839"/>
    </source>
</evidence>
<keyword evidence="15" id="KW-0234">DNA repair</keyword>
<dbReference type="EC" id="4.2.99.18" evidence="4"/>
<protein>
    <recommendedName>
        <fullName evidence="5">DNA polymerase beta</fullName>
        <ecNumber evidence="3">2.7.7.7</ecNumber>
        <ecNumber evidence="4">4.2.99.18</ecNumber>
    </recommendedName>
    <alternativeName>
        <fullName evidence="16">5'-deoxyribose-phosphate lyase</fullName>
    </alternativeName>
    <alternativeName>
        <fullName evidence="17">AP lyase</fullName>
    </alternativeName>
</protein>
<feature type="domain" description="DNA-directed DNA polymerase X" evidence="25">
    <location>
        <begin position="1"/>
        <end position="314"/>
    </location>
</feature>
<comment type="function">
    <text evidence="20">Repair polymerase that plays a key role in base-excision repair. During this process, the damaged base is excised by specific DNA glycosylases, the DNA backbone is nicked at the abasic site by an apurinic/apyrimidic (AP) endonuclease, and POLB removes 5'-deoxyribose-phosphate from the preincised AP site acting as a 5'-deoxyribose-phosphate lyase (5'-dRP lyase); through its DNA polymerase activity, it adds one nucleotide to the 3' end of the arising single-nucleotide gap. Conducts 'gap-filling' DNA synthesis in a stepwise distributive fashion rather than in a processive fashion as for other DNA polymerases. It is also able to cleave sugar-phosphate bonds 3' to an intact AP site, acting as an AP lyase.</text>
</comment>
<comment type="catalytic activity">
    <reaction evidence="18">
        <text>2'-deoxyribonucleotide-(2'-deoxyribose 5'-phosphate)-2'-deoxyribonucleotide-DNA = a 3'-end 2'-deoxyribonucleotide-(2,3-dehydro-2,3-deoxyribose 5'-phosphate)-DNA + a 5'-end 5'-phospho-2'-deoxyribonucleoside-DNA + H(+)</text>
        <dbReference type="Rhea" id="RHEA:66592"/>
        <dbReference type="Rhea" id="RHEA-COMP:13180"/>
        <dbReference type="Rhea" id="RHEA-COMP:16897"/>
        <dbReference type="Rhea" id="RHEA-COMP:17067"/>
        <dbReference type="ChEBI" id="CHEBI:15378"/>
        <dbReference type="ChEBI" id="CHEBI:136412"/>
        <dbReference type="ChEBI" id="CHEBI:157695"/>
        <dbReference type="ChEBI" id="CHEBI:167181"/>
        <dbReference type="EC" id="4.2.99.18"/>
    </reaction>
</comment>
<dbReference type="Gene3D" id="1.10.150.110">
    <property type="entry name" value="DNA polymerase beta, N-terminal domain-like"/>
    <property type="match status" value="1"/>
</dbReference>
<dbReference type="AlphaFoldDB" id="A0A849SPL7"/>
<feature type="domain" description="Helix-hairpin-helix DNA-binding motif class 1" evidence="23">
    <location>
        <begin position="52"/>
        <end position="71"/>
    </location>
</feature>
<accession>A0A849SPL7</accession>
<evidence type="ECO:0000256" key="2">
    <source>
        <dbReference type="ARBA" id="ARBA00004496"/>
    </source>
</evidence>
<keyword evidence="26" id="KW-0540">Nuclease</keyword>
<evidence type="ECO:0000256" key="22">
    <source>
        <dbReference type="SAM" id="MobiDB-lite"/>
    </source>
</evidence>
<evidence type="ECO:0000256" key="5">
    <source>
        <dbReference type="ARBA" id="ARBA00020020"/>
    </source>
</evidence>
<evidence type="ECO:0000256" key="7">
    <source>
        <dbReference type="ARBA" id="ARBA00022634"/>
    </source>
</evidence>
<dbReference type="Gene3D" id="1.10.150.20">
    <property type="entry name" value="5' to 3' exonuclease, C-terminal subdomain"/>
    <property type="match status" value="1"/>
</dbReference>
<feature type="region of interest" description="Disordered" evidence="22">
    <location>
        <begin position="572"/>
        <end position="616"/>
    </location>
</feature>
<evidence type="ECO:0000256" key="16">
    <source>
        <dbReference type="ARBA" id="ARBA00035717"/>
    </source>
</evidence>
<comment type="cofactor">
    <cofactor evidence="1">
        <name>Mg(2+)</name>
        <dbReference type="ChEBI" id="CHEBI:18420"/>
    </cofactor>
</comment>
<dbReference type="Proteomes" id="UP000580839">
    <property type="component" value="Unassembled WGS sequence"/>
</dbReference>
<keyword evidence="12" id="KW-0832">Ubl conjugation</keyword>
<reference evidence="26 27" key="1">
    <citation type="submission" date="2020-04" db="EMBL/GenBank/DDBJ databases">
        <title>Metagenomic profiling of ammonia- and methane-oxidizing microorganisms in a Dutch drinking water treatment plant.</title>
        <authorList>
            <person name="Poghosyan L."/>
            <person name="Leucker S."/>
        </authorList>
    </citation>
    <scope>NUCLEOTIDE SEQUENCE [LARGE SCALE GENOMIC DNA]</scope>
    <source>
        <strain evidence="26">S-RSF-IL-03</strain>
    </source>
</reference>
<evidence type="ECO:0000256" key="18">
    <source>
        <dbReference type="ARBA" id="ARBA00044632"/>
    </source>
</evidence>
<evidence type="ECO:0000259" key="24">
    <source>
        <dbReference type="SMART" id="SM00481"/>
    </source>
</evidence>
<evidence type="ECO:0000256" key="9">
    <source>
        <dbReference type="ARBA" id="ARBA00022695"/>
    </source>
</evidence>
<dbReference type="EMBL" id="JABFRW010000150">
    <property type="protein sequence ID" value="NOT34837.1"/>
    <property type="molecule type" value="Genomic_DNA"/>
</dbReference>
<evidence type="ECO:0000256" key="12">
    <source>
        <dbReference type="ARBA" id="ARBA00022843"/>
    </source>
</evidence>
<dbReference type="Pfam" id="PF02811">
    <property type="entry name" value="PHP"/>
    <property type="match status" value="1"/>
</dbReference>
<dbReference type="InterPro" id="IPR022311">
    <property type="entry name" value="PolX-like"/>
</dbReference>
<keyword evidence="10" id="KW-0235">DNA replication</keyword>
<dbReference type="NCBIfam" id="NF006375">
    <property type="entry name" value="PRK08609.1"/>
    <property type="match status" value="1"/>
</dbReference>
<evidence type="ECO:0000256" key="4">
    <source>
        <dbReference type="ARBA" id="ARBA00012720"/>
    </source>
</evidence>
<keyword evidence="9" id="KW-0548">Nucleotidyltransferase</keyword>
<dbReference type="InterPro" id="IPR002054">
    <property type="entry name" value="DNA-dir_DNA_pol_X"/>
</dbReference>
<dbReference type="GO" id="GO:0004527">
    <property type="term" value="F:exonuclease activity"/>
    <property type="evidence" value="ECO:0007669"/>
    <property type="project" value="UniProtKB-KW"/>
</dbReference>
<dbReference type="Pfam" id="PF14716">
    <property type="entry name" value="HHH_8"/>
    <property type="match status" value="1"/>
</dbReference>
<dbReference type="InterPro" id="IPR047967">
    <property type="entry name" value="PolX_PHP"/>
</dbReference>
<keyword evidence="26" id="KW-0269">Exonuclease</keyword>
<dbReference type="InterPro" id="IPR002008">
    <property type="entry name" value="DNA_pol_X_beta-like"/>
</dbReference>
<dbReference type="Pfam" id="PF14520">
    <property type="entry name" value="HHH_5"/>
    <property type="match status" value="1"/>
</dbReference>
<evidence type="ECO:0000256" key="6">
    <source>
        <dbReference type="ARBA" id="ARBA00022481"/>
    </source>
</evidence>
<keyword evidence="7" id="KW-0237">DNA synthesis</keyword>
<dbReference type="SMART" id="SM00481">
    <property type="entry name" value="POLIIIAc"/>
    <property type="match status" value="1"/>
</dbReference>
<evidence type="ECO:0000256" key="8">
    <source>
        <dbReference type="ARBA" id="ARBA00022679"/>
    </source>
</evidence>
<evidence type="ECO:0000256" key="3">
    <source>
        <dbReference type="ARBA" id="ARBA00012417"/>
    </source>
</evidence>
<dbReference type="PANTHER" id="PTHR36928:SF1">
    <property type="entry name" value="PHOSPHATASE YCDX-RELATED"/>
    <property type="match status" value="1"/>
</dbReference>
<dbReference type="GO" id="GO:0008270">
    <property type="term" value="F:zinc ion binding"/>
    <property type="evidence" value="ECO:0007669"/>
    <property type="project" value="TreeGrafter"/>
</dbReference>
<dbReference type="PRINTS" id="PR00870">
    <property type="entry name" value="DNAPOLXBETA"/>
</dbReference>
<dbReference type="SUPFAM" id="SSF81301">
    <property type="entry name" value="Nucleotidyltransferase"/>
    <property type="match status" value="1"/>
</dbReference>
<evidence type="ECO:0000256" key="15">
    <source>
        <dbReference type="ARBA" id="ARBA00023204"/>
    </source>
</evidence>
<dbReference type="InterPro" id="IPR027421">
    <property type="entry name" value="DNA_pol_lamdba_lyase_dom_sf"/>
</dbReference>
<dbReference type="SUPFAM" id="SSF89550">
    <property type="entry name" value="PHP domain-like"/>
    <property type="match status" value="1"/>
</dbReference>
<dbReference type="GO" id="GO:0140078">
    <property type="term" value="F:class I DNA-(apurinic or apyrimidinic site) endonuclease activity"/>
    <property type="evidence" value="ECO:0007669"/>
    <property type="project" value="UniProtKB-EC"/>
</dbReference>
<dbReference type="Gene3D" id="3.20.20.140">
    <property type="entry name" value="Metal-dependent hydrolases"/>
    <property type="match status" value="1"/>
</dbReference>
<keyword evidence="14" id="KW-0915">Sodium</keyword>
<dbReference type="InterPro" id="IPR016195">
    <property type="entry name" value="Pol/histidinol_Pase-like"/>
</dbReference>
<evidence type="ECO:0000256" key="10">
    <source>
        <dbReference type="ARBA" id="ARBA00022705"/>
    </source>
</evidence>
<evidence type="ECO:0000256" key="21">
    <source>
        <dbReference type="ARBA" id="ARBA00049244"/>
    </source>
</evidence>
<dbReference type="InterPro" id="IPR029398">
    <property type="entry name" value="PolB_thumb"/>
</dbReference>
<comment type="caution">
    <text evidence="26">The sequence shown here is derived from an EMBL/GenBank/DDBJ whole genome shotgun (WGS) entry which is preliminary data.</text>
</comment>
<feature type="domain" description="Helix-hairpin-helix DNA-binding motif class 1" evidence="23">
    <location>
        <begin position="92"/>
        <end position="111"/>
    </location>
</feature>
<evidence type="ECO:0000256" key="17">
    <source>
        <dbReference type="ARBA" id="ARBA00035726"/>
    </source>
</evidence>
<dbReference type="InterPro" id="IPR050243">
    <property type="entry name" value="PHP_phosphatase"/>
</dbReference>
<dbReference type="EC" id="2.7.7.7" evidence="3"/>
<organism evidence="26 27">
    <name type="scientific">Eiseniibacteriota bacterium</name>
    <dbReference type="NCBI Taxonomy" id="2212470"/>
    <lineage>
        <taxon>Bacteria</taxon>
        <taxon>Candidatus Eiseniibacteriota</taxon>
    </lineage>
</organism>
<dbReference type="Gene3D" id="3.30.460.10">
    <property type="entry name" value="Beta Polymerase, domain 2"/>
    <property type="match status" value="1"/>
</dbReference>
<dbReference type="CDD" id="cd07436">
    <property type="entry name" value="PHP_PolX"/>
    <property type="match status" value="1"/>
</dbReference>
<sequence length="616" mass="66448">MNNQDVARVLEQLATMLEIDGANPFRVRAYREGGRIVGSLPQPVATLAAEAGALEALKGIGKDLAQKIRDLVASGSTELFDELKLRIPLEVVALTELQGLGPKRVQTLMTELKVKDRATLEAAAKAGKLRDLPGFGEKVEQNVLKALATAEQSSGRMLMAGAWGVAHELLARVKAVKGVHHAELAGSFRRRRETIGDLDVLATGGRAETVMEVFVTHPDVVDVLGRGDTKSSVRLRNGLQVDLRHVPDASFGAALLYFTGSKAHNIELRKRAIDKGWSLNEYGLTKGERTIAGRTEEEIYQALGLAWIPPELRESNGELELAAAGKLPKLIELDDIRGDLHMHSTRSDGKDTLEAMVKAARDRGLEYVAITEHSKVLPMTRGFDDARVAKSVAEIEAVRRAVPGIEVLHGLEVDILGDGSLDLGDEALGLLDWVVISLHTRLGMERDEMTSRVLRALDHPAVAAMGHPTARRIGQRDAVAIDLDAVFERAAARGVAMELSAQPDRTDLDDVNARRAAALGCSFVIDTDAHATSQLELMRYGVFTARRAGLSKNAILNTMPFAKLEERLAKRRTATPGKGVAPSKLAVPKAAKSKAGKPKAAGRAKSAAPTRKRSAK</sequence>
<keyword evidence="6" id="KW-0488">Methylation</keyword>
<comment type="catalytic activity">
    <reaction evidence="19">
        <text>a 5'-end 2'-deoxyribose-2'-deoxyribonucleotide-DNA = (2E,4S)-4-hydroxypenten-2-al-5-phosphate + a 5'-end 5'-phospho-2'-deoxyribonucleoside-DNA + H(+)</text>
        <dbReference type="Rhea" id="RHEA:76255"/>
        <dbReference type="Rhea" id="RHEA-COMP:13180"/>
        <dbReference type="Rhea" id="RHEA-COMP:18657"/>
        <dbReference type="ChEBI" id="CHEBI:15378"/>
        <dbReference type="ChEBI" id="CHEBI:136412"/>
        <dbReference type="ChEBI" id="CHEBI:195194"/>
        <dbReference type="ChEBI" id="CHEBI:195195"/>
    </reaction>
</comment>
<feature type="domain" description="Polymerase/histidinol phosphatase N-terminal" evidence="24">
    <location>
        <begin position="338"/>
        <end position="417"/>
    </location>
</feature>
<dbReference type="GO" id="GO:0003887">
    <property type="term" value="F:DNA-directed DNA polymerase activity"/>
    <property type="evidence" value="ECO:0007669"/>
    <property type="project" value="UniProtKB-KW"/>
</dbReference>
<feature type="compositionally biased region" description="Basic residues" evidence="22">
    <location>
        <begin position="591"/>
        <end position="602"/>
    </location>
</feature>
<dbReference type="InterPro" id="IPR003141">
    <property type="entry name" value="Pol/His_phosphatase_N"/>
</dbReference>
<keyword evidence="11" id="KW-0227">DNA damage</keyword>
<dbReference type="Pfam" id="PF14791">
    <property type="entry name" value="DNA_pol_B_thumb"/>
    <property type="match status" value="1"/>
</dbReference>
<dbReference type="InterPro" id="IPR003583">
    <property type="entry name" value="Hlx-hairpin-Hlx_DNA-bd_motif"/>
</dbReference>
<feature type="domain" description="Helix-hairpin-helix DNA-binding motif class 1" evidence="23">
    <location>
        <begin position="127"/>
        <end position="146"/>
    </location>
</feature>
<evidence type="ECO:0000256" key="14">
    <source>
        <dbReference type="ARBA" id="ARBA00023053"/>
    </source>
</evidence>
<dbReference type="GO" id="GO:0042578">
    <property type="term" value="F:phosphoric ester hydrolase activity"/>
    <property type="evidence" value="ECO:0007669"/>
    <property type="project" value="TreeGrafter"/>
</dbReference>
<evidence type="ECO:0000256" key="20">
    <source>
        <dbReference type="ARBA" id="ARBA00045548"/>
    </source>
</evidence>
<evidence type="ECO:0000259" key="23">
    <source>
        <dbReference type="SMART" id="SM00278"/>
    </source>
</evidence>
<dbReference type="PIRSF" id="PIRSF005047">
    <property type="entry name" value="UCP005047_YshC"/>
    <property type="match status" value="1"/>
</dbReference>
<evidence type="ECO:0000256" key="11">
    <source>
        <dbReference type="ARBA" id="ARBA00022763"/>
    </source>
</evidence>
<comment type="subcellular location">
    <subcellularLocation>
        <location evidence="2">Cytoplasm</location>
    </subcellularLocation>
</comment>